<dbReference type="InterPro" id="IPR029058">
    <property type="entry name" value="AB_hydrolase_fold"/>
</dbReference>
<proteinExistence type="predicted"/>
<dbReference type="Gene3D" id="3.40.50.1820">
    <property type="entry name" value="alpha/beta hydrolase"/>
    <property type="match status" value="1"/>
</dbReference>
<dbReference type="Proteomes" id="UP000190857">
    <property type="component" value="Unassembled WGS sequence"/>
</dbReference>
<dbReference type="EMBL" id="FUZP01000001">
    <property type="protein sequence ID" value="SKC38273.1"/>
    <property type="molecule type" value="Genomic_DNA"/>
</dbReference>
<evidence type="ECO:0000259" key="1">
    <source>
        <dbReference type="Pfam" id="PF12697"/>
    </source>
</evidence>
<reference evidence="2 3" key="1">
    <citation type="submission" date="2017-02" db="EMBL/GenBank/DDBJ databases">
        <authorList>
            <person name="Peterson S.W."/>
        </authorList>
    </citation>
    <scope>NUCLEOTIDE SEQUENCE [LARGE SCALE GENOMIC DNA]</scope>
    <source>
        <strain evidence="2 3">VKM Ac-2059</strain>
    </source>
</reference>
<dbReference type="GO" id="GO:0003824">
    <property type="term" value="F:catalytic activity"/>
    <property type="evidence" value="ECO:0007669"/>
    <property type="project" value="UniProtKB-ARBA"/>
</dbReference>
<dbReference type="OrthoDB" id="9770427at2"/>
<sequence>MTLVTESGLHTGPSFVLVHGIGMGHRYWSGLSRILEKVGRVYALDLPGFGDAPEPARPLDMVASGELLAELVERWRIERPVLVGHSMGTQIVAEAAAHHPELFKTVVLIAPTVNPAERTVAKQALRLVQDLSTTHPRVLWMGARYYLKAGPRWYIEKLGSMMNHRVETTLPRVQARTLVIRGEKDPVCPHDWAVRVATIMPHAHLAEVPGRGHETMITGYRRVGELILKHVRAGSHR</sequence>
<dbReference type="PANTHER" id="PTHR43689">
    <property type="entry name" value="HYDROLASE"/>
    <property type="match status" value="1"/>
</dbReference>
<dbReference type="AlphaFoldDB" id="A0A1T5IGY1"/>
<dbReference type="RefSeq" id="WP_159449469.1">
    <property type="nucleotide sequence ID" value="NZ_FUZP01000001.1"/>
</dbReference>
<dbReference type="InterPro" id="IPR000073">
    <property type="entry name" value="AB_hydrolase_1"/>
</dbReference>
<organism evidence="2 3">
    <name type="scientific">Okibacterium fritillariae</name>
    <dbReference type="NCBI Taxonomy" id="123320"/>
    <lineage>
        <taxon>Bacteria</taxon>
        <taxon>Bacillati</taxon>
        <taxon>Actinomycetota</taxon>
        <taxon>Actinomycetes</taxon>
        <taxon>Micrococcales</taxon>
        <taxon>Microbacteriaceae</taxon>
        <taxon>Okibacterium</taxon>
    </lineage>
</organism>
<dbReference type="STRING" id="123320.SAMN06309945_0431"/>
<dbReference type="PRINTS" id="PR00111">
    <property type="entry name" value="ABHYDROLASE"/>
</dbReference>
<protein>
    <submittedName>
        <fullName evidence="2">Pimeloyl-ACP methyl ester carboxylesterase</fullName>
    </submittedName>
</protein>
<accession>A0A1T5IGY1</accession>
<evidence type="ECO:0000313" key="2">
    <source>
        <dbReference type="EMBL" id="SKC38273.1"/>
    </source>
</evidence>
<dbReference type="PANTHER" id="PTHR43689:SF8">
    <property type="entry name" value="ALPHA_BETA-HYDROLASES SUPERFAMILY PROTEIN"/>
    <property type="match status" value="1"/>
</dbReference>
<dbReference type="Pfam" id="PF12697">
    <property type="entry name" value="Abhydrolase_6"/>
    <property type="match status" value="1"/>
</dbReference>
<name>A0A1T5IGY1_9MICO</name>
<feature type="domain" description="AB hydrolase-1" evidence="1">
    <location>
        <begin position="15"/>
        <end position="215"/>
    </location>
</feature>
<keyword evidence="3" id="KW-1185">Reference proteome</keyword>
<evidence type="ECO:0000313" key="3">
    <source>
        <dbReference type="Proteomes" id="UP000190857"/>
    </source>
</evidence>
<gene>
    <name evidence="2" type="ORF">SAMN06309945_0431</name>
</gene>
<dbReference type="SUPFAM" id="SSF53474">
    <property type="entry name" value="alpha/beta-Hydrolases"/>
    <property type="match status" value="1"/>
</dbReference>